<dbReference type="PANTHER" id="PTHR11439">
    <property type="entry name" value="GAG-POL-RELATED RETROTRANSPOSON"/>
    <property type="match status" value="1"/>
</dbReference>
<evidence type="ECO:0000256" key="2">
    <source>
        <dbReference type="SAM" id="MobiDB-lite"/>
    </source>
</evidence>
<dbReference type="AlphaFoldDB" id="A0A6L2NLT0"/>
<dbReference type="CDD" id="cd09272">
    <property type="entry name" value="RNase_HI_RT_Ty1"/>
    <property type="match status" value="1"/>
</dbReference>
<dbReference type="EMBL" id="BKCJ010009303">
    <property type="protein sequence ID" value="GEU86349.1"/>
    <property type="molecule type" value="Genomic_DNA"/>
</dbReference>
<feature type="compositionally biased region" description="Basic and acidic residues" evidence="2">
    <location>
        <begin position="1034"/>
        <end position="1043"/>
    </location>
</feature>
<comment type="caution">
    <text evidence="3">The sequence shown here is derived from an EMBL/GenBank/DDBJ whole genome shotgun (WGS) entry which is preliminary data.</text>
</comment>
<dbReference type="PANTHER" id="PTHR11439:SF483">
    <property type="entry name" value="PEPTIDE SYNTHASE GLIP-LIKE, PUTATIVE (AFU_ORTHOLOGUE AFUA_3G12920)-RELATED"/>
    <property type="match status" value="1"/>
</dbReference>
<sequence length="1043" mass="119689">MTESYCPRSEIKKLETEFWNLTMKGRKNDIKARGTLLMILPNKDQLKFNSYQDAKFLMEAIEKRCRGNKESKKLEIQGEVIDQEDMNLKLLRSLPSEWKTHALICRNKEDIETISLDDLYNSLKIYEPELTRSSSISQNLQNMAFVSFNSSNSTSSTNEADNTTYGVSTAYTQENHKNVKSRLDKGYHAVLSPYTGNYIPPKPDLTFIYEQVKSDYVDVVSNVASSDVKIVESKHKSGYVKNKGVYSTIETKPVRKNSFSPQIIKDWNFDDESEVEFEPKVKVKTVRSSIEKIKIVKPAREKVEKETNDLSLIIKIMMVDSFSLEMVKAEFLVKNGIAKKKNKKLIEAVRTIINSFNTIVSRVNTAGPSFANTASPSQINAAGTPASTNVFEEHPSERFSLFKNAFSLPHFPIVTPINYTGIFGNAYDDEAVEEEVDMNNVVSYYIIPDAPLTKFLKDHHKDQKELITEFEKLMHDKFQDKYVADILKKFDFSTMKTASTPMEPNKALVKDAEAKDVDVHLYRSMIGSLMYLTASRLDITFVVYLCARFQVTLKTSHLHAVKRIFRYLKEYVAAENCYKQVLWIQNQMLDYGFNFLNTKIYIDNESKICIVKNPVFHSKIKHIEIRHHFIRDSYEKKLIQVIKIHTDQNVADLLTKAFDVTKISQSSGPTNLVSDKAVYNEWEDRMERVATTASSLEVEQDSVNINRTQSMATLNEPLPQRTSLGSGLRRHLKLEDSDGISTLPNTKIFSQLALMGNIATDIIFLATNRTFNFSKIIFEGMRRLLKQAKLEAKIVISDGDMVLEDPSKQGRMIEDIDQDAGVILVTPTKVSSQEDQPKDELGVLSAAKIFRDATRRIAKDAKIAQMLQEEIDAAKRQRMAQVHQAAQNFIEEEWENIRARVEVYEELTQRLQAEEREKYSEDDRTKMFVDLINQRKKFFAQQRSKAKRNKPMTQAQQRTYMSNYIKHMGSYTLKQLKKLSFKEIKELFEATIRRIQDFVLIEREGDNDVFKFAGVGGLKRDPEEELDQGISKKQKTDEASGSV</sequence>
<proteinExistence type="predicted"/>
<evidence type="ECO:0000313" key="3">
    <source>
        <dbReference type="EMBL" id="GEU86349.1"/>
    </source>
</evidence>
<reference evidence="3" key="1">
    <citation type="journal article" date="2019" name="Sci. Rep.">
        <title>Draft genome of Tanacetum cinerariifolium, the natural source of mosquito coil.</title>
        <authorList>
            <person name="Yamashiro T."/>
            <person name="Shiraishi A."/>
            <person name="Satake H."/>
            <person name="Nakayama K."/>
        </authorList>
    </citation>
    <scope>NUCLEOTIDE SEQUENCE</scope>
</reference>
<feature type="region of interest" description="Disordered" evidence="2">
    <location>
        <begin position="1019"/>
        <end position="1043"/>
    </location>
</feature>
<name>A0A6L2NLT0_TANCI</name>
<keyword evidence="1" id="KW-0175">Coiled coil</keyword>
<evidence type="ECO:0000256" key="1">
    <source>
        <dbReference type="SAM" id="Coils"/>
    </source>
</evidence>
<organism evidence="3">
    <name type="scientific">Tanacetum cinerariifolium</name>
    <name type="common">Dalmatian daisy</name>
    <name type="synonym">Chrysanthemum cinerariifolium</name>
    <dbReference type="NCBI Taxonomy" id="118510"/>
    <lineage>
        <taxon>Eukaryota</taxon>
        <taxon>Viridiplantae</taxon>
        <taxon>Streptophyta</taxon>
        <taxon>Embryophyta</taxon>
        <taxon>Tracheophyta</taxon>
        <taxon>Spermatophyta</taxon>
        <taxon>Magnoliopsida</taxon>
        <taxon>eudicotyledons</taxon>
        <taxon>Gunneridae</taxon>
        <taxon>Pentapetalae</taxon>
        <taxon>asterids</taxon>
        <taxon>campanulids</taxon>
        <taxon>Asterales</taxon>
        <taxon>Asteraceae</taxon>
        <taxon>Asteroideae</taxon>
        <taxon>Anthemideae</taxon>
        <taxon>Anthemidinae</taxon>
        <taxon>Tanacetum</taxon>
    </lineage>
</organism>
<gene>
    <name evidence="3" type="ORF">Tci_058327</name>
</gene>
<feature type="coiled-coil region" evidence="1">
    <location>
        <begin position="857"/>
        <end position="924"/>
    </location>
</feature>
<accession>A0A6L2NLT0</accession>
<protein>
    <submittedName>
        <fullName evidence="3">Uncharacterized protein</fullName>
    </submittedName>
</protein>